<dbReference type="SUPFAM" id="SSF160631">
    <property type="entry name" value="SMI1/KNR4-like"/>
    <property type="match status" value="1"/>
</dbReference>
<dbReference type="AlphaFoldDB" id="A0A7R9A239"/>
<dbReference type="SMART" id="SM00136">
    <property type="entry name" value="LamNT"/>
    <property type="match status" value="1"/>
</dbReference>
<dbReference type="EMBL" id="LR899531">
    <property type="protein sequence ID" value="CAD7240212.1"/>
    <property type="molecule type" value="Genomic_DNA"/>
</dbReference>
<dbReference type="PANTHER" id="PTHR31854">
    <property type="entry name" value="TUBULIN POLYGLUTAMYLASE COMPLEX SUBUNIT 2"/>
    <property type="match status" value="1"/>
</dbReference>
<dbReference type="InterPro" id="IPR037883">
    <property type="entry name" value="Knr4/Smi1-like_sf"/>
</dbReference>
<evidence type="ECO:0000256" key="1">
    <source>
        <dbReference type="ARBA" id="ARBA00023157"/>
    </source>
</evidence>
<evidence type="ECO:0000256" key="3">
    <source>
        <dbReference type="SAM" id="MobiDB-lite"/>
    </source>
</evidence>
<keyword evidence="6" id="KW-1185">Reference proteome</keyword>
<organism evidence="5">
    <name type="scientific">Darwinula stevensoni</name>
    <dbReference type="NCBI Taxonomy" id="69355"/>
    <lineage>
        <taxon>Eukaryota</taxon>
        <taxon>Metazoa</taxon>
        <taxon>Ecdysozoa</taxon>
        <taxon>Arthropoda</taxon>
        <taxon>Crustacea</taxon>
        <taxon>Oligostraca</taxon>
        <taxon>Ostracoda</taxon>
        <taxon>Podocopa</taxon>
        <taxon>Podocopida</taxon>
        <taxon>Darwinulocopina</taxon>
        <taxon>Darwinuloidea</taxon>
        <taxon>Darwinulidae</taxon>
        <taxon>Darwinula</taxon>
    </lineage>
</organism>
<gene>
    <name evidence="5" type="ORF">DSTB1V02_LOCUS241</name>
</gene>
<sequence length="417" mass="47347">MLPFSGRAALEEIRRQGLSHFGSPCLPHLGPQESQVRPHSHSLGDGRRWNITEEMPDLVRVLKLQLPPKMGNGGREMGKIRASEFARPRRIPGVEGIQLQVQKPCDKLSITSWEQRYCCLLPSDLRNFYLAHDGFELSWKWKPKQGEAFPLGLMKINSLSRLRRIRHNYYGQSEMTEGSVYHDSSLQQQISEMTGFSGRWKAYELDSCNGKGKVCLVYGQKGEDLKLPPPTEAQIWFMDVSYDWHYLASSFTHYFRMMLMNLGLPYWQYSYTSVGQPVQAQFFAAFLLGFLRTRVLVSGQPLTPPYFNLAEGRRVTATATCGEGVNEPELYCKLVGASVEKGDVNINLIQGQVCDYCDPSNGTLLHSPEYAVDGTERWWQSPPLSRGPKYNEVNLTIDLGQVSFPIDTVVPSDRRPR</sequence>
<evidence type="ECO:0000256" key="2">
    <source>
        <dbReference type="ARBA" id="ARBA00023292"/>
    </source>
</evidence>
<dbReference type="SMART" id="SM00860">
    <property type="entry name" value="SMI1_KNR4"/>
    <property type="match status" value="1"/>
</dbReference>
<proteinExistence type="predicted"/>
<dbReference type="PANTHER" id="PTHR31854:SF2">
    <property type="entry name" value="TUBULIN POLYGLUTAMYLASE COMPLEX SUBUNIT 2"/>
    <property type="match status" value="1"/>
</dbReference>
<protein>
    <recommendedName>
        <fullName evidence="4">Laminin N-terminal domain-containing protein</fullName>
    </recommendedName>
</protein>
<dbReference type="OrthoDB" id="10249691at2759"/>
<dbReference type="EMBL" id="CAJPEV010000014">
    <property type="protein sequence ID" value="CAG0878726.1"/>
    <property type="molecule type" value="Genomic_DNA"/>
</dbReference>
<dbReference type="InterPro" id="IPR018958">
    <property type="entry name" value="Knr4/Smi1-like_dom"/>
</dbReference>
<reference evidence="5" key="1">
    <citation type="submission" date="2020-11" db="EMBL/GenBank/DDBJ databases">
        <authorList>
            <person name="Tran Van P."/>
        </authorList>
    </citation>
    <scope>NUCLEOTIDE SEQUENCE</scope>
</reference>
<accession>A0A7R9A239</accession>
<dbReference type="Proteomes" id="UP000677054">
    <property type="component" value="Unassembled WGS sequence"/>
</dbReference>
<evidence type="ECO:0000313" key="5">
    <source>
        <dbReference type="EMBL" id="CAD7240212.1"/>
    </source>
</evidence>
<keyword evidence="1" id="KW-1015">Disulfide bond</keyword>
<dbReference type="InterPro" id="IPR008211">
    <property type="entry name" value="Laminin_N"/>
</dbReference>
<evidence type="ECO:0000259" key="4">
    <source>
        <dbReference type="PROSITE" id="PS51117"/>
    </source>
</evidence>
<name>A0A7R9A239_9CRUS</name>
<feature type="domain" description="Laminin N-terminal" evidence="4">
    <location>
        <begin position="298"/>
        <end position="417"/>
    </location>
</feature>
<feature type="region of interest" description="Disordered" evidence="3">
    <location>
        <begin position="27"/>
        <end position="47"/>
    </location>
</feature>
<dbReference type="Pfam" id="PF00055">
    <property type="entry name" value="Laminin_N"/>
    <property type="match status" value="1"/>
</dbReference>
<dbReference type="InterPro" id="IPR039231">
    <property type="entry name" value="TPGS2"/>
</dbReference>
<dbReference type="PROSITE" id="PS51117">
    <property type="entry name" value="LAMININ_NTER"/>
    <property type="match status" value="1"/>
</dbReference>
<dbReference type="Pfam" id="PF09346">
    <property type="entry name" value="SMI1_KNR4"/>
    <property type="match status" value="1"/>
</dbReference>
<evidence type="ECO:0000313" key="6">
    <source>
        <dbReference type="Proteomes" id="UP000677054"/>
    </source>
</evidence>
<dbReference type="Gene3D" id="2.60.120.260">
    <property type="entry name" value="Galactose-binding domain-like"/>
    <property type="match status" value="1"/>
</dbReference>
<keyword evidence="2" id="KW-0424">Laminin EGF-like domain</keyword>